<dbReference type="Proteomes" id="UP001234178">
    <property type="component" value="Unassembled WGS sequence"/>
</dbReference>
<sequence>MVKSSGPLLKRCSNGQCHDVLFTDRVDYQRIEKNEWGGNIHHLELSHLLLRRREIQLSTAGGFKEKDDLSKESLNLSCKDFESDVEIPLVIHSPTSSVISLTIMELVSVQMTRPFGTESTGDRSRLILGDRLRDLRPVDLLRVLRRI</sequence>
<evidence type="ECO:0000313" key="2">
    <source>
        <dbReference type="Proteomes" id="UP001234178"/>
    </source>
</evidence>
<gene>
    <name evidence="1" type="ORF">OUZ56_021595</name>
</gene>
<accession>A0ABR0AU13</accession>
<comment type="caution">
    <text evidence="1">The sequence shown here is derived from an EMBL/GenBank/DDBJ whole genome shotgun (WGS) entry which is preliminary data.</text>
</comment>
<proteinExistence type="predicted"/>
<name>A0ABR0AU13_9CRUS</name>
<protein>
    <submittedName>
        <fullName evidence="1">Uncharacterized protein</fullName>
    </submittedName>
</protein>
<organism evidence="1 2">
    <name type="scientific">Daphnia magna</name>
    <dbReference type="NCBI Taxonomy" id="35525"/>
    <lineage>
        <taxon>Eukaryota</taxon>
        <taxon>Metazoa</taxon>
        <taxon>Ecdysozoa</taxon>
        <taxon>Arthropoda</taxon>
        <taxon>Crustacea</taxon>
        <taxon>Branchiopoda</taxon>
        <taxon>Diplostraca</taxon>
        <taxon>Cladocera</taxon>
        <taxon>Anomopoda</taxon>
        <taxon>Daphniidae</taxon>
        <taxon>Daphnia</taxon>
    </lineage>
</organism>
<dbReference type="EMBL" id="JAOYFB010000039">
    <property type="protein sequence ID" value="KAK4028590.1"/>
    <property type="molecule type" value="Genomic_DNA"/>
</dbReference>
<keyword evidence="2" id="KW-1185">Reference proteome</keyword>
<reference evidence="1 2" key="1">
    <citation type="journal article" date="2023" name="Nucleic Acids Res.">
        <title>The hologenome of Daphnia magna reveals possible DNA methylation and microbiome-mediated evolution of the host genome.</title>
        <authorList>
            <person name="Chaturvedi A."/>
            <person name="Li X."/>
            <person name="Dhandapani V."/>
            <person name="Marshall H."/>
            <person name="Kissane S."/>
            <person name="Cuenca-Cambronero M."/>
            <person name="Asole G."/>
            <person name="Calvet F."/>
            <person name="Ruiz-Romero M."/>
            <person name="Marangio P."/>
            <person name="Guigo R."/>
            <person name="Rago D."/>
            <person name="Mirbahai L."/>
            <person name="Eastwood N."/>
            <person name="Colbourne J.K."/>
            <person name="Zhou J."/>
            <person name="Mallon E."/>
            <person name="Orsini L."/>
        </authorList>
    </citation>
    <scope>NUCLEOTIDE SEQUENCE [LARGE SCALE GENOMIC DNA]</scope>
    <source>
        <strain evidence="1">LRV0_1</strain>
    </source>
</reference>
<evidence type="ECO:0000313" key="1">
    <source>
        <dbReference type="EMBL" id="KAK4028590.1"/>
    </source>
</evidence>